<organism evidence="1">
    <name type="scientific">marine sediment metagenome</name>
    <dbReference type="NCBI Taxonomy" id="412755"/>
    <lineage>
        <taxon>unclassified sequences</taxon>
        <taxon>metagenomes</taxon>
        <taxon>ecological metagenomes</taxon>
    </lineage>
</organism>
<dbReference type="AlphaFoldDB" id="X1VNQ7"/>
<name>X1VNQ7_9ZZZZ</name>
<evidence type="ECO:0000313" key="1">
    <source>
        <dbReference type="EMBL" id="GAJ21492.1"/>
    </source>
</evidence>
<feature type="non-terminal residue" evidence="1">
    <location>
        <position position="124"/>
    </location>
</feature>
<reference evidence="1" key="1">
    <citation type="journal article" date="2014" name="Front. Microbiol.">
        <title>High frequency of phylogenetically diverse reductive dehalogenase-homologous genes in deep subseafloor sedimentary metagenomes.</title>
        <authorList>
            <person name="Kawai M."/>
            <person name="Futagami T."/>
            <person name="Toyoda A."/>
            <person name="Takaki Y."/>
            <person name="Nishi S."/>
            <person name="Hori S."/>
            <person name="Arai W."/>
            <person name="Tsubouchi T."/>
            <person name="Morono Y."/>
            <person name="Uchiyama I."/>
            <person name="Ito T."/>
            <person name="Fujiyama A."/>
            <person name="Inagaki F."/>
            <person name="Takami H."/>
        </authorList>
    </citation>
    <scope>NUCLEOTIDE SEQUENCE</scope>
    <source>
        <strain evidence="1">Expedition CK06-06</strain>
    </source>
</reference>
<proteinExistence type="predicted"/>
<accession>X1VNQ7</accession>
<gene>
    <name evidence="1" type="ORF">S12H4_60242</name>
</gene>
<protein>
    <submittedName>
        <fullName evidence="1">Uncharacterized protein</fullName>
    </submittedName>
</protein>
<sequence>MALAKSRTRINIGGGYLEVSIDSGANWLPIGYTENSKINDGTATEEFHNEMGEFLGLGEGNELVTFETLMLQSTLDELNFWLTYKGKVVDARYQAWMPGTSKWQLFSLDEVIVDPNLELNFGTS</sequence>
<dbReference type="EMBL" id="BARW01039599">
    <property type="protein sequence ID" value="GAJ21492.1"/>
    <property type="molecule type" value="Genomic_DNA"/>
</dbReference>
<comment type="caution">
    <text evidence="1">The sequence shown here is derived from an EMBL/GenBank/DDBJ whole genome shotgun (WGS) entry which is preliminary data.</text>
</comment>